<feature type="transmembrane region" description="Helical" evidence="7">
    <location>
        <begin position="294"/>
        <end position="316"/>
    </location>
</feature>
<sequence length="563" mass="61410">MSSNNSSSSTSSSHNFYGMNISSDDTIAFSNVSRIQSPKRAYSWDHHRPNYPTKGQSKGFDDDLDGDDTIVSAGQGYNIERTPYHDAESNVLKRIYRLSQQTFNDLAANWNGDYRQSRKRRFGQQSKVMDSNHYQHDLEAPNHNIEIGPAATNTTLEDKKKLLALMSQCLVRSGCPSHRIESSLDQTARYLEVEAAFSYVPGQMTIAFGNAITTSSHTVLIKVHQGHDMKKLAVVDDVANALCRSELPVRDCLAELEQIHHSPPTWGSWATIFAFTICSSTSCLVMFGGSWSDALVSALLGFLVGALNVLASHHSVYSNVFEVSASAAVAVISRSLFKWVCFSKVALSAVIVLLPGYSMTVAVMELSARQITAGTIRFVYSVIYAFILGYGLQIGSSLYGTLNPVSDSTGRCEPGISEWFYVPLLPLLAISIAMTFGASVKQWPSMIVCCIIAFIIVFFLNKVITDYQIAASISAFAIGLYANLALKVTRTPPLVPLCCGITLLVPGGIGVRGAYHLLMDDDPDGSAFALNMVVVALGIAVGLFASTMIIYPRSKRRSIYVSM</sequence>
<feature type="transmembrane region" description="Helical" evidence="7">
    <location>
        <begin position="378"/>
        <end position="399"/>
    </location>
</feature>
<dbReference type="OrthoDB" id="413008at2759"/>
<name>A0A8H7PXI1_MORIS</name>
<dbReference type="PANTHER" id="PTHR31082:SF4">
    <property type="entry name" value="PHEROMONE-REGULATED MEMBRANE PROTEIN 10"/>
    <property type="match status" value="1"/>
</dbReference>
<evidence type="ECO:0000256" key="7">
    <source>
        <dbReference type="SAM" id="Phobius"/>
    </source>
</evidence>
<evidence type="ECO:0000259" key="8">
    <source>
        <dbReference type="Pfam" id="PF06738"/>
    </source>
</evidence>
<evidence type="ECO:0000256" key="1">
    <source>
        <dbReference type="ARBA" id="ARBA00004141"/>
    </source>
</evidence>
<dbReference type="AlphaFoldDB" id="A0A8H7PXI1"/>
<dbReference type="Proteomes" id="UP000654370">
    <property type="component" value="Unassembled WGS sequence"/>
</dbReference>
<dbReference type="PANTHER" id="PTHR31082">
    <property type="entry name" value="PHEROMONE-REGULATED MEMBRANE PROTEIN 10"/>
    <property type="match status" value="1"/>
</dbReference>
<accession>A0A8H7PXI1</accession>
<evidence type="ECO:0000313" key="10">
    <source>
        <dbReference type="EMBL" id="KAG2182102.1"/>
    </source>
</evidence>
<evidence type="ECO:0000256" key="5">
    <source>
        <dbReference type="ARBA" id="ARBA00034125"/>
    </source>
</evidence>
<gene>
    <name evidence="10" type="ORF">INT43_007029</name>
</gene>
<feature type="transmembrane region" description="Helical" evidence="7">
    <location>
        <begin position="266"/>
        <end position="287"/>
    </location>
</feature>
<keyword evidence="2 7" id="KW-0812">Transmembrane</keyword>
<dbReference type="InterPro" id="IPR024528">
    <property type="entry name" value="ThrE_2"/>
</dbReference>
<dbReference type="Pfam" id="PF12821">
    <property type="entry name" value="ThrE_2"/>
    <property type="match status" value="1"/>
</dbReference>
<evidence type="ECO:0000259" key="9">
    <source>
        <dbReference type="Pfam" id="PF12821"/>
    </source>
</evidence>
<dbReference type="Pfam" id="PF06738">
    <property type="entry name" value="ThrE"/>
    <property type="match status" value="1"/>
</dbReference>
<dbReference type="InterPro" id="IPR010619">
    <property type="entry name" value="ThrE-like_N"/>
</dbReference>
<feature type="domain" description="Threonine/Serine exporter ThrE" evidence="9">
    <location>
        <begin position="427"/>
        <end position="549"/>
    </location>
</feature>
<keyword evidence="3 7" id="KW-1133">Transmembrane helix</keyword>
<feature type="transmembrane region" description="Helical" evidence="7">
    <location>
        <begin position="443"/>
        <end position="461"/>
    </location>
</feature>
<dbReference type="GO" id="GO:0022857">
    <property type="term" value="F:transmembrane transporter activity"/>
    <property type="evidence" value="ECO:0007669"/>
    <property type="project" value="InterPro"/>
</dbReference>
<evidence type="ECO:0000256" key="4">
    <source>
        <dbReference type="ARBA" id="ARBA00023136"/>
    </source>
</evidence>
<evidence type="ECO:0008006" key="12">
    <source>
        <dbReference type="Google" id="ProtNLM"/>
    </source>
</evidence>
<dbReference type="GO" id="GO:0016020">
    <property type="term" value="C:membrane"/>
    <property type="evidence" value="ECO:0007669"/>
    <property type="project" value="UniProtKB-SubCell"/>
</dbReference>
<feature type="transmembrane region" description="Helical" evidence="7">
    <location>
        <begin position="527"/>
        <end position="551"/>
    </location>
</feature>
<feature type="transmembrane region" description="Helical" evidence="7">
    <location>
        <begin position="467"/>
        <end position="486"/>
    </location>
</feature>
<feature type="region of interest" description="Disordered" evidence="6">
    <location>
        <begin position="38"/>
        <end position="62"/>
    </location>
</feature>
<proteinExistence type="inferred from homology"/>
<feature type="transmembrane region" description="Helical" evidence="7">
    <location>
        <begin position="419"/>
        <end position="436"/>
    </location>
</feature>
<reference evidence="10" key="1">
    <citation type="submission" date="2020-12" db="EMBL/GenBank/DDBJ databases">
        <title>Metabolic potential, ecology and presence of endohyphal bacteria is reflected in genomic diversity of Mucoromycotina.</title>
        <authorList>
            <person name="Muszewska A."/>
            <person name="Okrasinska A."/>
            <person name="Steczkiewicz K."/>
            <person name="Drgas O."/>
            <person name="Orlowska M."/>
            <person name="Perlinska-Lenart U."/>
            <person name="Aleksandrzak-Piekarczyk T."/>
            <person name="Szatraj K."/>
            <person name="Zielenkiewicz U."/>
            <person name="Pilsyk S."/>
            <person name="Malc E."/>
            <person name="Mieczkowski P."/>
            <person name="Kruszewska J.S."/>
            <person name="Biernat P."/>
            <person name="Pawlowska J."/>
        </authorList>
    </citation>
    <scope>NUCLEOTIDE SEQUENCE</scope>
    <source>
        <strain evidence="10">WA0000067209</strain>
    </source>
</reference>
<evidence type="ECO:0000256" key="2">
    <source>
        <dbReference type="ARBA" id="ARBA00022692"/>
    </source>
</evidence>
<protein>
    <recommendedName>
        <fullName evidence="12">Pheromone-regulated membrane protein 10</fullName>
    </recommendedName>
</protein>
<evidence type="ECO:0000256" key="3">
    <source>
        <dbReference type="ARBA" id="ARBA00022989"/>
    </source>
</evidence>
<dbReference type="EMBL" id="JAEPQZ010000004">
    <property type="protein sequence ID" value="KAG2182102.1"/>
    <property type="molecule type" value="Genomic_DNA"/>
</dbReference>
<comment type="subcellular location">
    <subcellularLocation>
        <location evidence="1">Membrane</location>
        <topology evidence="1">Multi-pass membrane protein</topology>
    </subcellularLocation>
</comment>
<keyword evidence="4 7" id="KW-0472">Membrane</keyword>
<comment type="similarity">
    <text evidence="5">Belongs to the ThrE exporter (TC 2.A.79) family.</text>
</comment>
<feature type="domain" description="Threonine/serine exporter-like N-terminal" evidence="8">
    <location>
        <begin position="163"/>
        <end position="398"/>
    </location>
</feature>
<comment type="caution">
    <text evidence="10">The sequence shown here is derived from an EMBL/GenBank/DDBJ whole genome shotgun (WGS) entry which is preliminary data.</text>
</comment>
<dbReference type="InterPro" id="IPR051361">
    <property type="entry name" value="ThrE/Ser_Exporter"/>
</dbReference>
<evidence type="ECO:0000313" key="11">
    <source>
        <dbReference type="Proteomes" id="UP000654370"/>
    </source>
</evidence>
<organism evidence="10 11">
    <name type="scientific">Mortierella isabellina</name>
    <name type="common">Filamentous fungus</name>
    <name type="synonym">Umbelopsis isabellina</name>
    <dbReference type="NCBI Taxonomy" id="91625"/>
    <lineage>
        <taxon>Eukaryota</taxon>
        <taxon>Fungi</taxon>
        <taxon>Fungi incertae sedis</taxon>
        <taxon>Mucoromycota</taxon>
        <taxon>Mucoromycotina</taxon>
        <taxon>Umbelopsidomycetes</taxon>
        <taxon>Umbelopsidales</taxon>
        <taxon>Umbelopsidaceae</taxon>
        <taxon>Umbelopsis</taxon>
    </lineage>
</organism>
<feature type="transmembrane region" description="Helical" evidence="7">
    <location>
        <begin position="336"/>
        <end position="357"/>
    </location>
</feature>
<feature type="transmembrane region" description="Helical" evidence="7">
    <location>
        <begin position="493"/>
        <end position="515"/>
    </location>
</feature>
<evidence type="ECO:0000256" key="6">
    <source>
        <dbReference type="SAM" id="MobiDB-lite"/>
    </source>
</evidence>
<keyword evidence="11" id="KW-1185">Reference proteome</keyword>